<evidence type="ECO:0000256" key="1">
    <source>
        <dbReference type="SAM" id="SignalP"/>
    </source>
</evidence>
<dbReference type="Proteomes" id="UP000316008">
    <property type="component" value="Unassembled WGS sequence"/>
</dbReference>
<evidence type="ECO:0000313" key="2">
    <source>
        <dbReference type="EMBL" id="TSJ47956.1"/>
    </source>
</evidence>
<feature type="chain" id="PRO_5021931545" description="Lipoprotein" evidence="1">
    <location>
        <begin position="18"/>
        <end position="79"/>
    </location>
</feature>
<feature type="signal peptide" evidence="1">
    <location>
        <begin position="1"/>
        <end position="17"/>
    </location>
</feature>
<evidence type="ECO:0000313" key="3">
    <source>
        <dbReference type="Proteomes" id="UP000316008"/>
    </source>
</evidence>
<accession>A0A556N6Z8</accession>
<proteinExistence type="predicted"/>
<dbReference type="PROSITE" id="PS51257">
    <property type="entry name" value="PROKAR_LIPOPROTEIN"/>
    <property type="match status" value="1"/>
</dbReference>
<organism evidence="2 3">
    <name type="scientific">Fluviicola chungangensis</name>
    <dbReference type="NCBI Taxonomy" id="2597671"/>
    <lineage>
        <taxon>Bacteria</taxon>
        <taxon>Pseudomonadati</taxon>
        <taxon>Bacteroidota</taxon>
        <taxon>Flavobacteriia</taxon>
        <taxon>Flavobacteriales</taxon>
        <taxon>Crocinitomicaceae</taxon>
        <taxon>Fluviicola</taxon>
    </lineage>
</organism>
<keyword evidence="3" id="KW-1185">Reference proteome</keyword>
<evidence type="ECO:0008006" key="4">
    <source>
        <dbReference type="Google" id="ProtNLM"/>
    </source>
</evidence>
<gene>
    <name evidence="2" type="ORF">FO442_02145</name>
</gene>
<dbReference type="AlphaFoldDB" id="A0A556N6Z8"/>
<keyword evidence="1" id="KW-0732">Signal</keyword>
<dbReference type="RefSeq" id="WP_144331491.1">
    <property type="nucleotide sequence ID" value="NZ_VLPL01000001.1"/>
</dbReference>
<dbReference type="EMBL" id="VLPL01000001">
    <property type="protein sequence ID" value="TSJ47956.1"/>
    <property type="molecule type" value="Genomic_DNA"/>
</dbReference>
<name>A0A556N6Z8_9FLAO</name>
<sequence length="79" mass="8927">MKRVIFAIVVLSGFALASCKKDYTCECRKIRTDDNGNTVTNSDGTYTFKDTRPRAEDRCNDMEETGTDLLGSYTRECDI</sequence>
<reference evidence="2 3" key="1">
    <citation type="submission" date="2019-07" db="EMBL/GenBank/DDBJ databases">
        <authorList>
            <person name="Huq M.A."/>
        </authorList>
    </citation>
    <scope>NUCLEOTIDE SEQUENCE [LARGE SCALE GENOMIC DNA]</scope>
    <source>
        <strain evidence="2 3">MAH-3</strain>
    </source>
</reference>
<comment type="caution">
    <text evidence="2">The sequence shown here is derived from an EMBL/GenBank/DDBJ whole genome shotgun (WGS) entry which is preliminary data.</text>
</comment>
<dbReference type="OrthoDB" id="676461at2"/>
<protein>
    <recommendedName>
        <fullName evidence="4">Lipoprotein</fullName>
    </recommendedName>
</protein>